<accession>A0ACC6RH01</accession>
<gene>
    <name evidence="1" type="ORF">VSR83_11980</name>
</gene>
<name>A0ACC6RH01_9BURK</name>
<reference evidence="1" key="1">
    <citation type="submission" date="2024-01" db="EMBL/GenBank/DDBJ databases">
        <title>The diversity of rhizobia nodulating Mimosa spp. in eleven states of Brazil covering several biomes is determined by host plant, location, and edaphic factors.</title>
        <authorList>
            <person name="Rouws L."/>
            <person name="Barauna A."/>
            <person name="Beukes C."/>
            <person name="De Faria S.M."/>
            <person name="Gross E."/>
            <person name="Dos Reis Junior F.B."/>
            <person name="Simon M."/>
            <person name="Maluk M."/>
            <person name="Odee D.W."/>
            <person name="Kenicer G."/>
            <person name="Young J.P.W."/>
            <person name="Reis V.M."/>
            <person name="Zilli J."/>
            <person name="James E.K."/>
        </authorList>
    </citation>
    <scope>NUCLEOTIDE SEQUENCE</scope>
    <source>
        <strain evidence="1">JPY452</strain>
    </source>
</reference>
<keyword evidence="2" id="KW-1185">Reference proteome</keyword>
<protein>
    <submittedName>
        <fullName evidence="1">Uncharacterized protein</fullName>
    </submittedName>
</protein>
<evidence type="ECO:0000313" key="2">
    <source>
        <dbReference type="Proteomes" id="UP001392318"/>
    </source>
</evidence>
<dbReference type="Proteomes" id="UP001392318">
    <property type="component" value="Unassembled WGS sequence"/>
</dbReference>
<proteinExistence type="predicted"/>
<comment type="caution">
    <text evidence="1">The sequence shown here is derived from an EMBL/GenBank/DDBJ whole genome shotgun (WGS) entry which is preliminary data.</text>
</comment>
<sequence>MSDVKWVEDRCHKLWDLHINGENVAWVVDYSGDGHWPRGFYSTQPDPRVMYTTLEEAQAVTIAAARLGK</sequence>
<organism evidence="1 2">
    <name type="scientific">Paraburkholderia unamae</name>
    <dbReference type="NCBI Taxonomy" id="219649"/>
    <lineage>
        <taxon>Bacteria</taxon>
        <taxon>Pseudomonadati</taxon>
        <taxon>Pseudomonadota</taxon>
        <taxon>Betaproteobacteria</taxon>
        <taxon>Burkholderiales</taxon>
        <taxon>Burkholderiaceae</taxon>
        <taxon>Paraburkholderia</taxon>
    </lineage>
</organism>
<evidence type="ECO:0000313" key="1">
    <source>
        <dbReference type="EMBL" id="MEM5400801.1"/>
    </source>
</evidence>
<dbReference type="EMBL" id="JAYMRU010000007">
    <property type="protein sequence ID" value="MEM5400801.1"/>
    <property type="molecule type" value="Genomic_DNA"/>
</dbReference>